<feature type="non-terminal residue" evidence="2">
    <location>
        <position position="1"/>
    </location>
</feature>
<dbReference type="AlphaFoldDB" id="A0A8S4MN98"/>
<keyword evidence="3" id="KW-1185">Reference proteome</keyword>
<feature type="region of interest" description="Disordered" evidence="1">
    <location>
        <begin position="1"/>
        <end position="55"/>
    </location>
</feature>
<protein>
    <submittedName>
        <fullName evidence="2">Hypp9431 protein</fullName>
    </submittedName>
</protein>
<proteinExistence type="predicted"/>
<evidence type="ECO:0000256" key="1">
    <source>
        <dbReference type="SAM" id="MobiDB-lite"/>
    </source>
</evidence>
<evidence type="ECO:0000313" key="2">
    <source>
        <dbReference type="EMBL" id="CAH1276934.1"/>
    </source>
</evidence>
<feature type="region of interest" description="Disordered" evidence="1">
    <location>
        <begin position="69"/>
        <end position="101"/>
    </location>
</feature>
<sequence>NKPEPVESTGLPRRAASPARPSWDLPSPKATDASRRFVRCEAGGTLPPTALRPPPRSLLMQVEVEHFLMKQSSARRGSGKSDKDALESANNGHKPQHERQL</sequence>
<reference evidence="2" key="1">
    <citation type="submission" date="2022-01" db="EMBL/GenBank/DDBJ databases">
        <authorList>
            <person name="Braso-Vives M."/>
        </authorList>
    </citation>
    <scope>NUCLEOTIDE SEQUENCE</scope>
</reference>
<name>A0A8S4MN98_BRALA</name>
<gene>
    <name evidence="2" type="primary">Hypp9431</name>
    <name evidence="2" type="ORF">BLAG_LOCUS25856</name>
</gene>
<evidence type="ECO:0000313" key="3">
    <source>
        <dbReference type="Proteomes" id="UP000838412"/>
    </source>
</evidence>
<organism evidence="2 3">
    <name type="scientific">Branchiostoma lanceolatum</name>
    <name type="common">Common lancelet</name>
    <name type="synonym">Amphioxus lanceolatum</name>
    <dbReference type="NCBI Taxonomy" id="7740"/>
    <lineage>
        <taxon>Eukaryota</taxon>
        <taxon>Metazoa</taxon>
        <taxon>Chordata</taxon>
        <taxon>Cephalochordata</taxon>
        <taxon>Leptocardii</taxon>
        <taxon>Amphioxiformes</taxon>
        <taxon>Branchiostomatidae</taxon>
        <taxon>Branchiostoma</taxon>
    </lineage>
</organism>
<comment type="caution">
    <text evidence="2">The sequence shown here is derived from an EMBL/GenBank/DDBJ whole genome shotgun (WGS) entry which is preliminary data.</text>
</comment>
<dbReference type="EMBL" id="CAKMNS010000110">
    <property type="protein sequence ID" value="CAH1276934.1"/>
    <property type="molecule type" value="Genomic_DNA"/>
</dbReference>
<accession>A0A8S4MN98</accession>
<dbReference type="Proteomes" id="UP000838412">
    <property type="component" value="Unassembled WGS sequence"/>
</dbReference>